<dbReference type="InterPro" id="IPR000863">
    <property type="entry name" value="Sulfotransferase_dom"/>
</dbReference>
<sequence length="421" mass="47116">MLLLHGMMQPLPAGRAPDAEPRAAGGADPAPEFFQGAEEEQRERAVAEMTRVEAGDPFRIHLGGGGGGPAAPPEGPVAKSCKGDAASARLFHELLVLCVWLFPSSPPQLVDRRSFQCSDALELYRMFFGILSSRRDLGSKSIQGAGRAPWLRVFLSPLSARSYEPLHMYKVHVLHRDRNDTRAAVRLLRDILRCRLLRHQDQVSYMAHQKWYLKENAFLGNRCKPSRACSSTAFVGKVCRMASLHVAKVLRLSLRWARPLLEDEDLDVQIIYMFSSAVDWCTSSTCRGIQTVCSLLGKDLAEAAALLQEYPHRFMFVQYEEMCQNMSASLADMMDFLGLPVTDVQKNMLRYESPSTDPHTIAKNSLLQAQLWRNLTSFEDIVVPVQDSCRASLEKLGLRIFSSYNELQNLSVPALIRPPVP</sequence>
<comment type="caution">
    <text evidence="3">The sequence shown here is derived from an EMBL/GenBank/DDBJ whole genome shotgun (WGS) entry which is preliminary data.</text>
</comment>
<evidence type="ECO:0000259" key="2">
    <source>
        <dbReference type="Pfam" id="PF00685"/>
    </source>
</evidence>
<reference evidence="3 4" key="2">
    <citation type="submission" date="2019-01" db="EMBL/GenBank/DDBJ databases">
        <title>The decoding of complex shrimp genome reveals the adaptation for benthos swimmer, frequently molting mechanism and breeding impact on genome.</title>
        <authorList>
            <person name="Sun Y."/>
            <person name="Gao Y."/>
            <person name="Yu Y."/>
        </authorList>
    </citation>
    <scope>NUCLEOTIDE SEQUENCE [LARGE SCALE GENOMIC DNA]</scope>
    <source>
        <tissue evidence="3">Muscle</tissue>
    </source>
</reference>
<dbReference type="GO" id="GO:0001517">
    <property type="term" value="F:N-acetylglucosamine 6-O-sulfotransferase activity"/>
    <property type="evidence" value="ECO:0007669"/>
    <property type="project" value="TreeGrafter"/>
</dbReference>
<reference evidence="3 4" key="1">
    <citation type="submission" date="2018-04" db="EMBL/GenBank/DDBJ databases">
        <authorList>
            <person name="Zhang X."/>
            <person name="Yuan J."/>
            <person name="Li F."/>
            <person name="Xiang J."/>
        </authorList>
    </citation>
    <scope>NUCLEOTIDE SEQUENCE [LARGE SCALE GENOMIC DNA]</scope>
    <source>
        <tissue evidence="3">Muscle</tissue>
    </source>
</reference>
<evidence type="ECO:0000313" key="3">
    <source>
        <dbReference type="EMBL" id="ROT72807.1"/>
    </source>
</evidence>
<dbReference type="GO" id="GO:0006044">
    <property type="term" value="P:N-acetylglucosamine metabolic process"/>
    <property type="evidence" value="ECO:0007669"/>
    <property type="project" value="TreeGrafter"/>
</dbReference>
<protein>
    <submittedName>
        <fullName evidence="3">Putative carbohydrate sulfotransferase 4</fullName>
    </submittedName>
</protein>
<dbReference type="Proteomes" id="UP000283509">
    <property type="component" value="Unassembled WGS sequence"/>
</dbReference>
<dbReference type="InterPro" id="IPR027417">
    <property type="entry name" value="P-loop_NTPase"/>
</dbReference>
<dbReference type="AlphaFoldDB" id="A0A423T8M0"/>
<dbReference type="OrthoDB" id="6359644at2759"/>
<feature type="region of interest" description="Disordered" evidence="1">
    <location>
        <begin position="9"/>
        <end position="31"/>
    </location>
</feature>
<dbReference type="InterPro" id="IPR051135">
    <property type="entry name" value="Gal/GlcNAc/GalNAc_ST"/>
</dbReference>
<evidence type="ECO:0000256" key="1">
    <source>
        <dbReference type="SAM" id="MobiDB-lite"/>
    </source>
</evidence>
<name>A0A423T8M0_PENVA</name>
<feature type="domain" description="Sulfotransferase" evidence="2">
    <location>
        <begin position="308"/>
        <end position="353"/>
    </location>
</feature>
<gene>
    <name evidence="3" type="ORF">C7M84_008800</name>
</gene>
<dbReference type="Gene3D" id="3.40.50.300">
    <property type="entry name" value="P-loop containing nucleotide triphosphate hydrolases"/>
    <property type="match status" value="1"/>
</dbReference>
<dbReference type="PANTHER" id="PTHR10704">
    <property type="entry name" value="CARBOHYDRATE SULFOTRANSFERASE"/>
    <property type="match status" value="1"/>
</dbReference>
<proteinExistence type="predicted"/>
<keyword evidence="4" id="KW-1185">Reference proteome</keyword>
<accession>A0A423T8M0</accession>
<evidence type="ECO:0000313" key="4">
    <source>
        <dbReference type="Proteomes" id="UP000283509"/>
    </source>
</evidence>
<dbReference type="EMBL" id="QCYY01002111">
    <property type="protein sequence ID" value="ROT72807.1"/>
    <property type="molecule type" value="Genomic_DNA"/>
</dbReference>
<organism evidence="3 4">
    <name type="scientific">Penaeus vannamei</name>
    <name type="common">Whiteleg shrimp</name>
    <name type="synonym">Litopenaeus vannamei</name>
    <dbReference type="NCBI Taxonomy" id="6689"/>
    <lineage>
        <taxon>Eukaryota</taxon>
        <taxon>Metazoa</taxon>
        <taxon>Ecdysozoa</taxon>
        <taxon>Arthropoda</taxon>
        <taxon>Crustacea</taxon>
        <taxon>Multicrustacea</taxon>
        <taxon>Malacostraca</taxon>
        <taxon>Eumalacostraca</taxon>
        <taxon>Eucarida</taxon>
        <taxon>Decapoda</taxon>
        <taxon>Dendrobranchiata</taxon>
        <taxon>Penaeoidea</taxon>
        <taxon>Penaeidae</taxon>
        <taxon>Penaeus</taxon>
    </lineage>
</organism>
<dbReference type="Pfam" id="PF00685">
    <property type="entry name" value="Sulfotransfer_1"/>
    <property type="match status" value="1"/>
</dbReference>
<dbReference type="PANTHER" id="PTHR10704:SF44">
    <property type="entry name" value="LD35051P-RELATED"/>
    <property type="match status" value="1"/>
</dbReference>
<dbReference type="SUPFAM" id="SSF52540">
    <property type="entry name" value="P-loop containing nucleoside triphosphate hydrolases"/>
    <property type="match status" value="1"/>
</dbReference>
<keyword evidence="3" id="KW-0808">Transferase</keyword>
<dbReference type="GO" id="GO:0006790">
    <property type="term" value="P:sulfur compound metabolic process"/>
    <property type="evidence" value="ECO:0007669"/>
    <property type="project" value="TreeGrafter"/>
</dbReference>